<reference evidence="2 3" key="1">
    <citation type="submission" date="2024-02" db="EMBL/GenBank/DDBJ databases">
        <title>First draft genome assembly of two strains of Seiridium cardinale.</title>
        <authorList>
            <person name="Emiliani G."/>
            <person name="Scali E."/>
        </authorList>
    </citation>
    <scope>NUCLEOTIDE SEQUENCE [LARGE SCALE GENOMIC DNA]</scope>
    <source>
        <strain evidence="2 3">BM-138-000479</strain>
    </source>
</reference>
<feature type="compositionally biased region" description="Polar residues" evidence="1">
    <location>
        <begin position="270"/>
        <end position="294"/>
    </location>
</feature>
<protein>
    <submittedName>
        <fullName evidence="2">Uncharacterized protein</fullName>
    </submittedName>
</protein>
<name>A0ABR2XY83_9PEZI</name>
<evidence type="ECO:0000256" key="1">
    <source>
        <dbReference type="SAM" id="MobiDB-lite"/>
    </source>
</evidence>
<feature type="compositionally biased region" description="Polar residues" evidence="1">
    <location>
        <begin position="484"/>
        <end position="499"/>
    </location>
</feature>
<dbReference type="EMBL" id="JARVKM010000014">
    <property type="protein sequence ID" value="KAK9778768.1"/>
    <property type="molecule type" value="Genomic_DNA"/>
</dbReference>
<evidence type="ECO:0000313" key="3">
    <source>
        <dbReference type="Proteomes" id="UP001465668"/>
    </source>
</evidence>
<feature type="region of interest" description="Disordered" evidence="1">
    <location>
        <begin position="370"/>
        <end position="403"/>
    </location>
</feature>
<gene>
    <name evidence="2" type="ORF">SCAR479_04391</name>
</gene>
<feature type="region of interest" description="Disordered" evidence="1">
    <location>
        <begin position="480"/>
        <end position="505"/>
    </location>
</feature>
<accession>A0ABR2XY83</accession>
<feature type="compositionally biased region" description="Polar residues" evidence="1">
    <location>
        <begin position="223"/>
        <end position="247"/>
    </location>
</feature>
<evidence type="ECO:0000313" key="2">
    <source>
        <dbReference type="EMBL" id="KAK9778768.1"/>
    </source>
</evidence>
<proteinExistence type="predicted"/>
<feature type="compositionally biased region" description="Basic and acidic residues" evidence="1">
    <location>
        <begin position="253"/>
        <end position="266"/>
    </location>
</feature>
<keyword evidence="3" id="KW-1185">Reference proteome</keyword>
<sequence length="545" mass="61197">MSSRQFDEDKCRNVLVRYCGHIPRNYQYKDGVQQVFLVLRDHLGDETLDLAGGVLYELIEMDCEHTHDPGAAFQRWRHDHMSRHVSPPPIPGQMQATDTNQSDLELPHVPHMTTITPSIVPTERLARWRAKHSERYPFVLSDSKPLEGRSSAERSCIRNRKPWLIDNTFYVSSQTEGTLPLTTPNAKEFHEMHWRVHSGDSGRLVHERQISVSVSDCCSLSSPLESTTKSSMETPSRASRSRSSLFNKISGKISRDKEEQEPEQRRRSWLPTTLFDSSSSPPDEGAISSNTTVPLPSGCQVPNAIFARKHLLVDGDHSFPSHLSVSFMPIAESKATETMQEAADSDQRFRGPFTPQLGYDGGLDYRWTIGNPSATAQDNEWNQASRRRSTSPDQTEEISGPTDVDTYSRVKRRGFHLGYNSALDWLSSCQQLPSTSTLNHTNVNTNPTSASHGSAHSAQKTRRRWRNPLHLENVHFVMPDTVESHNPSSNRKTTIVQVSPSPPSLPAVRRLPSITDDMAHRLEPKPSYLSNTSTLVHADGLLVGE</sequence>
<comment type="caution">
    <text evidence="2">The sequence shown here is derived from an EMBL/GenBank/DDBJ whole genome shotgun (WGS) entry which is preliminary data.</text>
</comment>
<feature type="compositionally biased region" description="Polar residues" evidence="1">
    <location>
        <begin position="370"/>
        <end position="384"/>
    </location>
</feature>
<feature type="region of interest" description="Disordered" evidence="1">
    <location>
        <begin position="219"/>
        <end position="295"/>
    </location>
</feature>
<dbReference type="Proteomes" id="UP001465668">
    <property type="component" value="Unassembled WGS sequence"/>
</dbReference>
<organism evidence="2 3">
    <name type="scientific">Seiridium cardinale</name>
    <dbReference type="NCBI Taxonomy" id="138064"/>
    <lineage>
        <taxon>Eukaryota</taxon>
        <taxon>Fungi</taxon>
        <taxon>Dikarya</taxon>
        <taxon>Ascomycota</taxon>
        <taxon>Pezizomycotina</taxon>
        <taxon>Sordariomycetes</taxon>
        <taxon>Xylariomycetidae</taxon>
        <taxon>Amphisphaeriales</taxon>
        <taxon>Sporocadaceae</taxon>
        <taxon>Seiridium</taxon>
    </lineage>
</organism>